<dbReference type="InParanoid" id="A0A078AGD7"/>
<accession>A0A078AGD7</accession>
<evidence type="ECO:0000256" key="1">
    <source>
        <dbReference type="SAM" id="MobiDB-lite"/>
    </source>
</evidence>
<proteinExistence type="predicted"/>
<organism evidence="2 3">
    <name type="scientific">Stylonychia lemnae</name>
    <name type="common">Ciliate</name>
    <dbReference type="NCBI Taxonomy" id="5949"/>
    <lineage>
        <taxon>Eukaryota</taxon>
        <taxon>Sar</taxon>
        <taxon>Alveolata</taxon>
        <taxon>Ciliophora</taxon>
        <taxon>Intramacronucleata</taxon>
        <taxon>Spirotrichea</taxon>
        <taxon>Stichotrichia</taxon>
        <taxon>Sporadotrichida</taxon>
        <taxon>Oxytrichidae</taxon>
        <taxon>Stylonychinae</taxon>
        <taxon>Stylonychia</taxon>
    </lineage>
</organism>
<protein>
    <recommendedName>
        <fullName evidence="4">Kelch motif family protein</fullName>
    </recommendedName>
</protein>
<feature type="region of interest" description="Disordered" evidence="1">
    <location>
        <begin position="148"/>
        <end position="186"/>
    </location>
</feature>
<dbReference type="EMBL" id="CCKQ01009137">
    <property type="protein sequence ID" value="CDW80597.1"/>
    <property type="molecule type" value="Genomic_DNA"/>
</dbReference>
<evidence type="ECO:0000313" key="2">
    <source>
        <dbReference type="EMBL" id="CDW80597.1"/>
    </source>
</evidence>
<dbReference type="Proteomes" id="UP000039865">
    <property type="component" value="Unassembled WGS sequence"/>
</dbReference>
<reference evidence="2 3" key="1">
    <citation type="submission" date="2014-06" db="EMBL/GenBank/DDBJ databases">
        <authorList>
            <person name="Swart Estienne"/>
        </authorList>
    </citation>
    <scope>NUCLEOTIDE SEQUENCE [LARGE SCALE GENOMIC DNA]</scope>
    <source>
        <strain evidence="2 3">130c</strain>
    </source>
</reference>
<evidence type="ECO:0008006" key="4">
    <source>
        <dbReference type="Google" id="ProtNLM"/>
    </source>
</evidence>
<sequence length="550" mass="65292">MMLEEVPRYSDLMKFVKDDPTKLKQLFLNNENQFDQMIEEVNSCIKNKLDLQNIAKSINVPDMQLKMGQQTNLKQQPQQPQSIRTAQIPINLRKQMEVIKIEDEEIKDDDHHPIILISSEQQSQQSTNAAKIYEFNIEERLIMQQTNKNGGKKNFSMKENQVNQRKRDIKIQYKNKKQQSGKNSQSKVQEELEIIFNSKDRTMRHMDDEFFEYSLIYFDGSINLYYIMFIEGWQQATIGDIFTDQLKKHRDTLGIVDMEYLNDKTFKNMQVQIIFGINKCFIEPQLYVRGKSLKDKIIQEDQIVVLEEDNASNFDHKNHQRAEYVLEVYKNEILMIGGNMRNGKELRFEMSYQIISNDENDVKYQSHQLAGLNFKRINHSAFVVKDHLFVLFGEGQTYGEYMDLSKPNKKRKFTKIQIYFEIDENIFEKPIIFQHQDDPKSQDIYFIGGSFKQKRSGNTKLSLNKIIITWDKYTLYPQTIVIQKVPDVCDFNYIPPQNHSRCLEFSQRLKSKLYNKECDLWYFMDDEQQLITYDPKNKIFSQKCCKQKGI</sequence>
<gene>
    <name evidence="2" type="primary">Contig18739.g19897</name>
    <name evidence="2" type="ORF">STYLEM_9600</name>
</gene>
<keyword evidence="3" id="KW-1185">Reference proteome</keyword>
<name>A0A078AGD7_STYLE</name>
<dbReference type="AlphaFoldDB" id="A0A078AGD7"/>
<evidence type="ECO:0000313" key="3">
    <source>
        <dbReference type="Proteomes" id="UP000039865"/>
    </source>
</evidence>